<evidence type="ECO:0000313" key="9">
    <source>
        <dbReference type="Proteomes" id="UP000247555"/>
    </source>
</evidence>
<dbReference type="GO" id="GO:0003677">
    <property type="term" value="F:DNA binding"/>
    <property type="evidence" value="ECO:0007669"/>
    <property type="project" value="UniProtKB-KW"/>
</dbReference>
<feature type="domain" description="Siroheme decarboxylase NirL-like HTH" evidence="7">
    <location>
        <begin position="13"/>
        <end position="57"/>
    </location>
</feature>
<protein>
    <recommendedName>
        <fullName evidence="4">siroheme decarboxylase</fullName>
        <ecNumber evidence="4">4.1.1.111</ecNumber>
    </recommendedName>
</protein>
<keyword evidence="9" id="KW-1185">Reference proteome</keyword>
<dbReference type="PANTHER" id="PTHR43413">
    <property type="entry name" value="TRANSCRIPTIONAL REGULATOR, ASNC FAMILY"/>
    <property type="match status" value="1"/>
</dbReference>
<feature type="domain" description="Siroheme decarboxylase AsnC-like ligand binding" evidence="6">
    <location>
        <begin position="238"/>
        <end position="324"/>
    </location>
</feature>
<dbReference type="Proteomes" id="UP000247555">
    <property type="component" value="Unassembled WGS sequence"/>
</dbReference>
<evidence type="ECO:0000256" key="5">
    <source>
        <dbReference type="ARBA" id="ARBA00048470"/>
    </source>
</evidence>
<sequence length="330" mass="36117">MLEPHAQTLNPLDQAIIDRLQGGFPLCAYPYDEAAAPLGIDADTLMAQLDALLARRVLTRFGPMFQVERMGGAFVLAALAAPEARFAEVAEQVNALPEVAHNYRREHTLNMWFVLATAHPDGIDAARQRIEAATGLTVRLFPKLREYYVGMRFTVGGRAPVGGEVIHRPSHAPAAPLSAADTALVRACQAGLPRCRRPYQALADSLGWQEAQVIERLQHMLAHGIIRRIGAAPNHYAIGYSANGMAVFDIDDAHIDACGERLGALAQVSHCYHRPRQPGWPYNLFAMCHGDHRDAVRADIALLREQLGSACRGHDVLFSTAMLKKSGVRI</sequence>
<evidence type="ECO:0000256" key="3">
    <source>
        <dbReference type="ARBA" id="ARBA00023457"/>
    </source>
</evidence>
<dbReference type="RefSeq" id="WP_110391480.1">
    <property type="nucleotide sequence ID" value="NZ_QJKI01000018.1"/>
</dbReference>
<keyword evidence="1" id="KW-0456">Lyase</keyword>
<comment type="caution">
    <text evidence="8">The sequence shown here is derived from an EMBL/GenBank/DDBJ whole genome shotgun (WGS) entry which is preliminary data.</text>
</comment>
<keyword evidence="8" id="KW-0238">DNA-binding</keyword>
<dbReference type="OrthoDB" id="9806536at2"/>
<evidence type="ECO:0000256" key="1">
    <source>
        <dbReference type="ARBA" id="ARBA00023239"/>
    </source>
</evidence>
<dbReference type="GO" id="GO:0016829">
    <property type="term" value="F:lyase activity"/>
    <property type="evidence" value="ECO:0007669"/>
    <property type="project" value="UniProtKB-KW"/>
</dbReference>
<comment type="similarity">
    <text evidence="3">Belongs to the Ahb/Nir family.</text>
</comment>
<dbReference type="EMBL" id="QJKI01000018">
    <property type="protein sequence ID" value="PXX77254.1"/>
    <property type="molecule type" value="Genomic_DNA"/>
</dbReference>
<dbReference type="EC" id="4.1.1.111" evidence="4"/>
<gene>
    <name evidence="8" type="ORF">DFR34_11863</name>
</gene>
<dbReference type="PANTHER" id="PTHR43413:SF1">
    <property type="entry name" value="SIROHEME DECARBOXYLASE NIRL SUBUNIT"/>
    <property type="match status" value="1"/>
</dbReference>
<dbReference type="AlphaFoldDB" id="A0A318KGH8"/>
<dbReference type="InterPro" id="IPR040523">
    <property type="entry name" value="AsnC_trans_reg2"/>
</dbReference>
<feature type="domain" description="Siroheme decarboxylase AsnC-like ligand binding" evidence="6">
    <location>
        <begin position="75"/>
        <end position="147"/>
    </location>
</feature>
<dbReference type="Pfam" id="PF17805">
    <property type="entry name" value="AsnC_trans_reg2"/>
    <property type="match status" value="2"/>
</dbReference>
<evidence type="ECO:0000259" key="6">
    <source>
        <dbReference type="Pfam" id="PF17805"/>
    </source>
</evidence>
<evidence type="ECO:0000259" key="7">
    <source>
        <dbReference type="Pfam" id="PF22451"/>
    </source>
</evidence>
<proteinExistence type="inferred from homology"/>
<dbReference type="InterPro" id="IPR053953">
    <property type="entry name" value="NirdL-like_HTH"/>
</dbReference>
<organism evidence="8 9">
    <name type="scientific">Rivihabitans pingtungensis</name>
    <dbReference type="NCBI Taxonomy" id="1054498"/>
    <lineage>
        <taxon>Bacteria</taxon>
        <taxon>Pseudomonadati</taxon>
        <taxon>Pseudomonadota</taxon>
        <taxon>Betaproteobacteria</taxon>
        <taxon>Neisseriales</taxon>
        <taxon>Aquaspirillaceae</taxon>
        <taxon>Rivihabitans</taxon>
    </lineage>
</organism>
<evidence type="ECO:0000256" key="2">
    <source>
        <dbReference type="ARBA" id="ARBA00023444"/>
    </source>
</evidence>
<feature type="domain" description="Siroheme decarboxylase NirL-like HTH" evidence="7">
    <location>
        <begin position="181"/>
        <end position="227"/>
    </location>
</feature>
<reference evidence="8 9" key="1">
    <citation type="submission" date="2018-05" db="EMBL/GenBank/DDBJ databases">
        <title>Genomic Encyclopedia of Type Strains, Phase IV (KMG-IV): sequencing the most valuable type-strain genomes for metagenomic binning, comparative biology and taxonomic classification.</title>
        <authorList>
            <person name="Goeker M."/>
        </authorList>
    </citation>
    <scope>NUCLEOTIDE SEQUENCE [LARGE SCALE GENOMIC DNA]</scope>
    <source>
        <strain evidence="8 9">DSM 29661</strain>
    </source>
</reference>
<dbReference type="Gene3D" id="3.30.70.3460">
    <property type="match status" value="2"/>
</dbReference>
<accession>A0A318KGH8</accession>
<evidence type="ECO:0000256" key="4">
    <source>
        <dbReference type="ARBA" id="ARBA00023471"/>
    </source>
</evidence>
<evidence type="ECO:0000313" key="8">
    <source>
        <dbReference type="EMBL" id="PXX77254.1"/>
    </source>
</evidence>
<comment type="pathway">
    <text evidence="2">Porphyrin-containing compound metabolism.</text>
</comment>
<dbReference type="InterPro" id="IPR050684">
    <property type="entry name" value="HTH-Siroheme_Decarb"/>
</dbReference>
<name>A0A318KGH8_9NEIS</name>
<dbReference type="Pfam" id="PF22451">
    <property type="entry name" value="NirdL-like_HTH"/>
    <property type="match status" value="2"/>
</dbReference>
<comment type="catalytic activity">
    <reaction evidence="5">
        <text>siroheme + 2 H(+) = 12,18-didecarboxysiroheme + 2 CO2</text>
        <dbReference type="Rhea" id="RHEA:19093"/>
        <dbReference type="ChEBI" id="CHEBI:15378"/>
        <dbReference type="ChEBI" id="CHEBI:16526"/>
        <dbReference type="ChEBI" id="CHEBI:60052"/>
        <dbReference type="ChEBI" id="CHEBI:140497"/>
        <dbReference type="EC" id="4.1.1.111"/>
    </reaction>
</comment>